<dbReference type="EMBL" id="CAJPIN010003931">
    <property type="protein sequence ID" value="CAG2056491.1"/>
    <property type="molecule type" value="Genomic_DNA"/>
</dbReference>
<sequence>ANWTGSLIQAMKCPMQNSVVDFEALVRENAPTFAKRESGKPFRKTPQCNRLRSNPDIPVIGSQVQHEISALDNAATEMAYINVFLLLRLRHREREFVLSPQSSFIYDRNIQQGLGTLSVSEPHSGDRGADSLWYSRFAINRGNWDQVYNRYEKNTDNTDSCSLQQQNLRHTLLGYGPRQSKIDYAPNPMVVRRRGGGVSKLPALLISSYKTKKSGLDPHDSSEAFGCFLLTASHTATKVHPTEIRTSYLPILGSLALREASALANYATEAIMSDIE</sequence>
<reference evidence="1" key="1">
    <citation type="submission" date="2021-03" db="EMBL/GenBank/DDBJ databases">
        <authorList>
            <person name="Tran Van P."/>
        </authorList>
    </citation>
    <scope>NUCLEOTIDE SEQUENCE</scope>
</reference>
<proteinExistence type="predicted"/>
<organism evidence="1 2">
    <name type="scientific">Timema podura</name>
    <name type="common">Walking stick</name>
    <dbReference type="NCBI Taxonomy" id="61482"/>
    <lineage>
        <taxon>Eukaryota</taxon>
        <taxon>Metazoa</taxon>
        <taxon>Ecdysozoa</taxon>
        <taxon>Arthropoda</taxon>
        <taxon>Hexapoda</taxon>
        <taxon>Insecta</taxon>
        <taxon>Pterygota</taxon>
        <taxon>Neoptera</taxon>
        <taxon>Polyneoptera</taxon>
        <taxon>Phasmatodea</taxon>
        <taxon>Timematodea</taxon>
        <taxon>Timematoidea</taxon>
        <taxon>Timematidae</taxon>
        <taxon>Timema</taxon>
    </lineage>
</organism>
<name>A0ABN7NM91_TIMPD</name>
<feature type="non-terminal residue" evidence="1">
    <location>
        <position position="1"/>
    </location>
</feature>
<protein>
    <submittedName>
        <fullName evidence="1">Uncharacterized protein</fullName>
    </submittedName>
</protein>
<gene>
    <name evidence="1" type="ORF">TPAB3V08_LOCUS3483</name>
</gene>
<evidence type="ECO:0000313" key="2">
    <source>
        <dbReference type="Proteomes" id="UP001153148"/>
    </source>
</evidence>
<dbReference type="Proteomes" id="UP001153148">
    <property type="component" value="Unassembled WGS sequence"/>
</dbReference>
<keyword evidence="2" id="KW-1185">Reference proteome</keyword>
<comment type="caution">
    <text evidence="1">The sequence shown here is derived from an EMBL/GenBank/DDBJ whole genome shotgun (WGS) entry which is preliminary data.</text>
</comment>
<accession>A0ABN7NM91</accession>
<evidence type="ECO:0000313" key="1">
    <source>
        <dbReference type="EMBL" id="CAG2056491.1"/>
    </source>
</evidence>